<keyword evidence="3" id="KW-1185">Reference proteome</keyword>
<evidence type="ECO:0000313" key="3">
    <source>
        <dbReference type="Proteomes" id="UP001610861"/>
    </source>
</evidence>
<comment type="caution">
    <text evidence="2">The sequence shown here is derived from an EMBL/GenBank/DDBJ whole genome shotgun (WGS) entry which is preliminary data.</text>
</comment>
<dbReference type="Proteomes" id="UP001610861">
    <property type="component" value="Unassembled WGS sequence"/>
</dbReference>
<feature type="transmembrane region" description="Helical" evidence="1">
    <location>
        <begin position="43"/>
        <end position="65"/>
    </location>
</feature>
<evidence type="ECO:0000313" key="2">
    <source>
        <dbReference type="EMBL" id="MFH8249276.1"/>
    </source>
</evidence>
<protein>
    <recommendedName>
        <fullName evidence="4">Major facilitator superfamily (MFS) profile domain-containing protein</fullName>
    </recommendedName>
</protein>
<dbReference type="RefSeq" id="WP_396639217.1">
    <property type="nucleotide sequence ID" value="NZ_JBIQWL010000001.1"/>
</dbReference>
<evidence type="ECO:0000256" key="1">
    <source>
        <dbReference type="SAM" id="Phobius"/>
    </source>
</evidence>
<dbReference type="EMBL" id="JBIQWL010000001">
    <property type="protein sequence ID" value="MFH8249276.1"/>
    <property type="molecule type" value="Genomic_DNA"/>
</dbReference>
<sequence>MGVVEGWSEFNVAMMGATAALAGLVIVAASVNIREIIDAPSVAARLASAIAGLVLAIVGSAVGLIPGITALGYGVMMIVFGVVTALFSTQATRRIYENHHPANRLKLAKSVVGFVAPLGYVAGGILLVAGVDAGVFWFAAGAIAAIVAAVLISWIALVEVLR</sequence>
<organism evidence="2 3">
    <name type="scientific">Microbacterium alkaliflavum</name>
    <dbReference type="NCBI Taxonomy" id="3248839"/>
    <lineage>
        <taxon>Bacteria</taxon>
        <taxon>Bacillati</taxon>
        <taxon>Actinomycetota</taxon>
        <taxon>Actinomycetes</taxon>
        <taxon>Micrococcales</taxon>
        <taxon>Microbacteriaceae</taxon>
        <taxon>Microbacterium</taxon>
    </lineage>
</organism>
<feature type="transmembrane region" description="Helical" evidence="1">
    <location>
        <begin position="71"/>
        <end position="89"/>
    </location>
</feature>
<name>A0ABW7Q372_9MICO</name>
<feature type="transmembrane region" description="Helical" evidence="1">
    <location>
        <begin position="110"/>
        <end position="129"/>
    </location>
</feature>
<evidence type="ECO:0008006" key="4">
    <source>
        <dbReference type="Google" id="ProtNLM"/>
    </source>
</evidence>
<accession>A0ABW7Q372</accession>
<feature type="transmembrane region" description="Helical" evidence="1">
    <location>
        <begin position="135"/>
        <end position="157"/>
    </location>
</feature>
<feature type="transmembrane region" description="Helical" evidence="1">
    <location>
        <begin position="12"/>
        <end position="31"/>
    </location>
</feature>
<gene>
    <name evidence="2" type="ORF">ACH3VR_02765</name>
</gene>
<keyword evidence="1" id="KW-1133">Transmembrane helix</keyword>
<keyword evidence="1" id="KW-0472">Membrane</keyword>
<keyword evidence="1" id="KW-0812">Transmembrane</keyword>
<proteinExistence type="predicted"/>
<reference evidence="2 3" key="1">
    <citation type="submission" date="2024-09" db="EMBL/GenBank/DDBJ databases">
        <authorList>
            <person name="Pan X."/>
        </authorList>
    </citation>
    <scope>NUCLEOTIDE SEQUENCE [LARGE SCALE GENOMIC DNA]</scope>
    <source>
        <strain evidence="2 3">B2969</strain>
    </source>
</reference>